<evidence type="ECO:0000313" key="1">
    <source>
        <dbReference type="EMBL" id="UYP19496.1"/>
    </source>
</evidence>
<dbReference type="Proteomes" id="UP001156484">
    <property type="component" value="Chromosome"/>
</dbReference>
<dbReference type="EMBL" id="CP107551">
    <property type="protein sequence ID" value="UYP19496.1"/>
    <property type="molecule type" value="Genomic_DNA"/>
</dbReference>
<protein>
    <submittedName>
        <fullName evidence="1">MCE family protein</fullName>
    </submittedName>
</protein>
<gene>
    <name evidence="1" type="ORF">OED52_02690</name>
</gene>
<reference evidence="1" key="1">
    <citation type="submission" date="2022-10" db="EMBL/GenBank/DDBJ databases">
        <title>Rhodococcus ferula Z13 complete genome.</title>
        <authorList>
            <person name="Long X."/>
            <person name="Zang M."/>
        </authorList>
    </citation>
    <scope>NUCLEOTIDE SEQUENCE</scope>
    <source>
        <strain evidence="1">Z13</strain>
    </source>
</reference>
<proteinExistence type="predicted"/>
<sequence>MPKWLPRAAAAGFLVVSVAVLVLVYHGFRGTFTSGVTVTVESGRSGLVLEPGAMVKAHGVHVGSVSAVHHTPEGAVIELRLNPDDAARLPANVGADIRATTVFGAKYVTLIDPPAPDPIGLAEGTVLRASSVTVETNTVFESLSSVLQAVDPAELNRTLGSLASALRGQGESLGQALGDTDTVLAQLEPRTDVLREDLGSAAATADVYAAATDDIMASLGNLTVTGATIVDHADDLDRVLLAAIGMGETGRRVVEPNAQPIVDVLDLLRPTASLLEEYSPVLTCFLQGADRARQLTEPAAGGNGSSMMLKSTFLLGVDPYEYPRHLPVVEATGGPRCGPLPIVTLDETPAPYVVANTGANPFEAGHTSPVFVPGSLFELLTGGAG</sequence>
<evidence type="ECO:0000313" key="2">
    <source>
        <dbReference type="Proteomes" id="UP001156484"/>
    </source>
</evidence>
<keyword evidence="2" id="KW-1185">Reference proteome</keyword>
<name>A0ACD4DHJ1_9NOCA</name>
<accession>A0ACD4DHJ1</accession>
<organism evidence="1 2">
    <name type="scientific">Rhodococcus sacchari</name>
    <dbReference type="NCBI Taxonomy" id="2962047"/>
    <lineage>
        <taxon>Bacteria</taxon>
        <taxon>Bacillati</taxon>
        <taxon>Actinomycetota</taxon>
        <taxon>Actinomycetes</taxon>
        <taxon>Mycobacteriales</taxon>
        <taxon>Nocardiaceae</taxon>
        <taxon>Rhodococcus</taxon>
    </lineage>
</organism>